<evidence type="ECO:0000256" key="2">
    <source>
        <dbReference type="SAM" id="SignalP"/>
    </source>
</evidence>
<keyword evidence="1 2" id="KW-0732">Signal</keyword>
<dbReference type="Gene3D" id="3.60.21.10">
    <property type="match status" value="1"/>
</dbReference>
<dbReference type="RefSeq" id="WP_114983372.1">
    <property type="nucleotide sequence ID" value="NZ_CP027806.1"/>
</dbReference>
<protein>
    <submittedName>
        <fullName evidence="5">2',3'-cyclic-nucleotide 2'-phosphodiesterase/5'-or 3'-nucleotidase, 5'-nucleotidase family</fullName>
    </submittedName>
</protein>
<dbReference type="InterPro" id="IPR006179">
    <property type="entry name" value="5_nucleotidase/apyrase"/>
</dbReference>
<dbReference type="SUPFAM" id="SSF55816">
    <property type="entry name" value="5'-nucleotidase (syn. UDP-sugar hydrolase), C-terminal domain"/>
    <property type="match status" value="1"/>
</dbReference>
<keyword evidence="6" id="KW-1185">Reference proteome</keyword>
<evidence type="ECO:0000313" key="5">
    <source>
        <dbReference type="EMBL" id="AXJ00071.1"/>
    </source>
</evidence>
<proteinExistence type="predicted"/>
<evidence type="ECO:0000256" key="1">
    <source>
        <dbReference type="ARBA" id="ARBA00022729"/>
    </source>
</evidence>
<evidence type="ECO:0000313" key="6">
    <source>
        <dbReference type="Proteomes" id="UP000254808"/>
    </source>
</evidence>
<dbReference type="InterPro" id="IPR004843">
    <property type="entry name" value="Calcineurin-like_PHP"/>
</dbReference>
<evidence type="ECO:0000259" key="3">
    <source>
        <dbReference type="Pfam" id="PF00149"/>
    </source>
</evidence>
<dbReference type="PROSITE" id="PS51257">
    <property type="entry name" value="PROKAR_LIPOPROTEIN"/>
    <property type="match status" value="1"/>
</dbReference>
<dbReference type="InterPro" id="IPR008334">
    <property type="entry name" value="5'-Nucleotdase_C"/>
</dbReference>
<dbReference type="PANTHER" id="PTHR11575">
    <property type="entry name" value="5'-NUCLEOTIDASE-RELATED"/>
    <property type="match status" value="1"/>
</dbReference>
<dbReference type="AlphaFoldDB" id="A0A345UHW9"/>
<dbReference type="InterPro" id="IPR029052">
    <property type="entry name" value="Metallo-depent_PP-like"/>
</dbReference>
<dbReference type="Gene3D" id="3.90.780.10">
    <property type="entry name" value="5'-Nucleotidase, C-terminal domain"/>
    <property type="match status" value="1"/>
</dbReference>
<name>A0A345UHW9_9BACT</name>
<dbReference type="GO" id="GO:0016787">
    <property type="term" value="F:hydrolase activity"/>
    <property type="evidence" value="ECO:0007669"/>
    <property type="project" value="InterPro"/>
</dbReference>
<accession>A0A345UHW9</accession>
<feature type="signal peptide" evidence="2">
    <location>
        <begin position="1"/>
        <end position="30"/>
    </location>
</feature>
<feature type="domain" description="Calcineurin-like phosphoesterase" evidence="3">
    <location>
        <begin position="43"/>
        <end position="243"/>
    </location>
</feature>
<dbReference type="OrthoDB" id="4762412at2"/>
<evidence type="ECO:0000259" key="4">
    <source>
        <dbReference type="Pfam" id="PF02872"/>
    </source>
</evidence>
<dbReference type="Proteomes" id="UP000254808">
    <property type="component" value="Chromosome"/>
</dbReference>
<reference evidence="5 6" key="1">
    <citation type="submission" date="2018-03" db="EMBL/GenBank/DDBJ databases">
        <title>Phenotypic and genomic properties of Cyclonatronum proteinivorum gen. nov., sp. nov., a haloalkaliphilic bacteroidete from soda lakes possessing Na+-translocating rhodopsin.</title>
        <authorList>
            <person name="Toshchakov S.V."/>
            <person name="Korzhenkov A."/>
            <person name="Samarov N.I."/>
            <person name="Kublanov I.V."/>
            <person name="Muntyan M.S."/>
            <person name="Sorokin D.Y."/>
        </authorList>
    </citation>
    <scope>NUCLEOTIDE SEQUENCE [LARGE SCALE GENOMIC DNA]</scope>
    <source>
        <strain evidence="5 6">Omega</strain>
    </source>
</reference>
<dbReference type="InterPro" id="IPR036907">
    <property type="entry name" value="5'-Nucleotdase_C_sf"/>
</dbReference>
<dbReference type="EMBL" id="CP027806">
    <property type="protein sequence ID" value="AXJ00071.1"/>
    <property type="molecule type" value="Genomic_DNA"/>
</dbReference>
<dbReference type="SUPFAM" id="SSF56300">
    <property type="entry name" value="Metallo-dependent phosphatases"/>
    <property type="match status" value="1"/>
</dbReference>
<dbReference type="Pfam" id="PF00149">
    <property type="entry name" value="Metallophos"/>
    <property type="match status" value="1"/>
</dbReference>
<dbReference type="GO" id="GO:0009166">
    <property type="term" value="P:nucleotide catabolic process"/>
    <property type="evidence" value="ECO:0007669"/>
    <property type="project" value="InterPro"/>
</dbReference>
<dbReference type="Pfam" id="PF02872">
    <property type="entry name" value="5_nucleotid_C"/>
    <property type="match status" value="1"/>
</dbReference>
<organism evidence="5 6">
    <name type="scientific">Cyclonatronum proteinivorum</name>
    <dbReference type="NCBI Taxonomy" id="1457365"/>
    <lineage>
        <taxon>Bacteria</taxon>
        <taxon>Pseudomonadati</taxon>
        <taxon>Balneolota</taxon>
        <taxon>Balneolia</taxon>
        <taxon>Balneolales</taxon>
        <taxon>Cyclonatronaceae</taxon>
        <taxon>Cyclonatronum</taxon>
    </lineage>
</organism>
<sequence>MDKTKIMSRSRFLQLSATGFLGMLSLSACLKPNFDDEDNNQQMRVICLADLHSSHRHFPRILNFVSQLHQQSGERQLILINGDIFETSNKVASRSKGALEWYFLERLSKHAQVVVNLGNHEGGLENDFSRVVERMRRLDIAVVSNIRNKADGSNLASTAITVTQNNQLLRIIGLSCSNPDTYQPIHRNTWHFPEPSQYLNEKLGSLLHNGAVHIVMNHDGFIADNEVLDKMPAGSVVLGGHDHLRAHLQTDSWLALHTAWGGHLCDIIEMSPRDGTNPRSYKITTVEFDDHIGEDTEMGQMIKTQEARHLNSTESATAGSFLQHTTPHAFISNTVNWFRRAAGTDAAFINNTTFGPVLPFGKVRFYDIDNTIRFDSSLFKAEVRGSQLKQIIKRANQFSNHKWEERTGEFVVGAFPNTIDPFKTYTIAVNDWVAKPGNQLAFLGIDGLSFEALPEELCMRNIVASRLSPSS</sequence>
<gene>
    <name evidence="5" type="ORF">CYPRO_0788</name>
</gene>
<dbReference type="KEGG" id="cprv:CYPRO_0788"/>
<feature type="domain" description="5'-Nucleotidase C-terminal" evidence="4">
    <location>
        <begin position="321"/>
        <end position="402"/>
    </location>
</feature>
<dbReference type="PANTHER" id="PTHR11575:SF24">
    <property type="entry name" value="5'-NUCLEOTIDASE"/>
    <property type="match status" value="1"/>
</dbReference>
<feature type="chain" id="PRO_5017063023" evidence="2">
    <location>
        <begin position="31"/>
        <end position="471"/>
    </location>
</feature>